<feature type="domain" description="TonB-dependent receptor plug" evidence="11">
    <location>
        <begin position="233"/>
        <end position="358"/>
    </location>
</feature>
<evidence type="ECO:0000256" key="5">
    <source>
        <dbReference type="ARBA" id="ARBA00023077"/>
    </source>
</evidence>
<evidence type="ECO:0000256" key="9">
    <source>
        <dbReference type="RuleBase" id="RU003357"/>
    </source>
</evidence>
<proteinExistence type="inferred from homology"/>
<dbReference type="SUPFAM" id="SSF56935">
    <property type="entry name" value="Porins"/>
    <property type="match status" value="1"/>
</dbReference>
<keyword evidence="13" id="KW-1185">Reference proteome</keyword>
<evidence type="ECO:0000259" key="11">
    <source>
        <dbReference type="Pfam" id="PF07715"/>
    </source>
</evidence>
<dbReference type="Gene3D" id="2.170.130.10">
    <property type="entry name" value="TonB-dependent receptor, plug domain"/>
    <property type="match status" value="1"/>
</dbReference>
<keyword evidence="4 8" id="KW-0812">Transmembrane</keyword>
<keyword evidence="2 8" id="KW-0813">Transport</keyword>
<name>A0A2K9PP48_9FLAO</name>
<dbReference type="PROSITE" id="PS52016">
    <property type="entry name" value="TONB_DEPENDENT_REC_3"/>
    <property type="match status" value="1"/>
</dbReference>
<dbReference type="OrthoDB" id="9768177at2"/>
<sequence length="1195" mass="131129">MKKTNTDGSDLLSLPKFDLKMKLFIVFLTATLFQLQANSYGQKTKVSLDMDQTTLGAVFDKIEDKTEFRFLYSSWEIDLNRTISIKVKKKQINMILNLLFADTNISYRVLDRQIVLTKGDYVSRVNLENKINPRPQQGITITGRVTDKNNNPLIGANILVKGTTRGAQTGFDGSYSINVSDKKAILVVSYLGFTPKEVPVNDLTTIDVQLEESTDELSEIIVTALGIKKERKAVGYAIDQIGAEELNATGEPSVLLNLAAKAPGVQVFGSSNGVDGTPRVIIRGVTSLSSDNQPLYVLDGLPLLSNRSLSESIFSPTIGYNDLGNPLSDINPNDIESVSILKGASATALYGARGANGVIMITTKKGKSGQKGWEVTMSSGITFQSALTLPERQLRYGQGLNGEFSYIDGNGAGVNESEVRLWGPEYNGQQISQWDPITGGAVVKPWLPYGANNYKNFYETGYTAQHNLSLTHVTESSNARLSIGHQDIKGIVPNTGLKRITGSINSTFQLGEKLTLNFVGTGSKMTSNNRASFGGTSGGDGGLWQIMSIPTNIDIRDLRDYKDEFGNRKSFSERGGNPYWNLYENLKPVIRNRFSVNIGLTYAITDWLSLQGNLFQDRNVTEHSRIEAKHLYSDGYYSEGINLNKEVNLDARLTIDKDIFKDLNLNFMTGIAVRDEDSNNKFSRTEGGLLVRGVYNLGNSASPVVTRNSITEKKVNSLFSSVELNYKNYAFLTVTGRNDWSSTLPRDEWSFFYPSVAGSLIFTDAFGIKNHVLSYGKLRANWAKVGDDTRPYALNRFVKREAVPFNGSPVLGLENVIPATGLIPEETTSFELGTELYFFDSKVRLDVAYYERESSNQLIQVASAWERGARNSFINAGTISNKGIELSLNVNPISTNNFNWDVNINWAKNKGTVTGFPEDLVTSKIIGAWLGAEILAENGSPYGIIKGFKYFRDSEEGYNTIARQADNFATFGYTLEDNITGTGKILTRNGIPMTNQWQSAGTSTLGIIAPSDWTGGINNTFTYKNVQLSFLVDVRSGGHVLSTTEQYMGRYGHNHESVDLNANGVPVRNPIADGGGYIFDGIDVETGKPNTIAITPQDMFSGWNIPTEATAWDATNIKLRELSVSYNASKKILGKLGIANARLSLVGRNLWLIKNGLNGIDTETASMGSLNNGVGMEYGAVPNSKSYGMNLSVSF</sequence>
<organism evidence="12 13">
    <name type="scientific">Flavivirga eckloniae</name>
    <dbReference type="NCBI Taxonomy" id="1803846"/>
    <lineage>
        <taxon>Bacteria</taxon>
        <taxon>Pseudomonadati</taxon>
        <taxon>Bacteroidota</taxon>
        <taxon>Flavobacteriia</taxon>
        <taxon>Flavobacteriales</taxon>
        <taxon>Flavobacteriaceae</taxon>
        <taxon>Flavivirga</taxon>
    </lineage>
</organism>
<keyword evidence="3 8" id="KW-1134">Transmembrane beta strand</keyword>
<keyword evidence="7 8" id="KW-0998">Cell outer membrane</keyword>
<evidence type="ECO:0000313" key="12">
    <source>
        <dbReference type="EMBL" id="AUP78829.1"/>
    </source>
</evidence>
<comment type="similarity">
    <text evidence="8 9">Belongs to the TonB-dependent receptor family.</text>
</comment>
<evidence type="ECO:0000256" key="8">
    <source>
        <dbReference type="PROSITE-ProRule" id="PRU01360"/>
    </source>
</evidence>
<dbReference type="InterPro" id="IPR012910">
    <property type="entry name" value="Plug_dom"/>
</dbReference>
<dbReference type="Gene3D" id="2.60.40.1120">
    <property type="entry name" value="Carboxypeptidase-like, regulatory domain"/>
    <property type="match status" value="1"/>
</dbReference>
<dbReference type="Gene3D" id="2.40.170.20">
    <property type="entry name" value="TonB-dependent receptor, beta-barrel domain"/>
    <property type="match status" value="1"/>
</dbReference>
<dbReference type="NCBIfam" id="TIGR04057">
    <property type="entry name" value="SusC_RagA_signa"/>
    <property type="match status" value="1"/>
</dbReference>
<dbReference type="SUPFAM" id="SSF49464">
    <property type="entry name" value="Carboxypeptidase regulatory domain-like"/>
    <property type="match status" value="1"/>
</dbReference>
<dbReference type="KEGG" id="fek:C1H87_08995"/>
<evidence type="ECO:0000256" key="7">
    <source>
        <dbReference type="ARBA" id="ARBA00023237"/>
    </source>
</evidence>
<gene>
    <name evidence="12" type="ORF">C1H87_08995</name>
</gene>
<evidence type="ECO:0000313" key="13">
    <source>
        <dbReference type="Proteomes" id="UP000235826"/>
    </source>
</evidence>
<dbReference type="Pfam" id="PF13715">
    <property type="entry name" value="CarbopepD_reg_2"/>
    <property type="match status" value="1"/>
</dbReference>
<dbReference type="NCBIfam" id="TIGR04056">
    <property type="entry name" value="OMP_RagA_SusC"/>
    <property type="match status" value="1"/>
</dbReference>
<dbReference type="RefSeq" id="WP_102755484.1">
    <property type="nucleotide sequence ID" value="NZ_CP025791.1"/>
</dbReference>
<dbReference type="InterPro" id="IPR036942">
    <property type="entry name" value="Beta-barrel_TonB_sf"/>
</dbReference>
<dbReference type="Pfam" id="PF00593">
    <property type="entry name" value="TonB_dep_Rec_b-barrel"/>
    <property type="match status" value="1"/>
</dbReference>
<evidence type="ECO:0000256" key="1">
    <source>
        <dbReference type="ARBA" id="ARBA00004571"/>
    </source>
</evidence>
<protein>
    <recommendedName>
        <fullName evidence="14">SusC/RagA family TonB-linked outer membrane protein</fullName>
    </recommendedName>
</protein>
<feature type="domain" description="TonB-dependent receptor-like beta-barrel" evidence="10">
    <location>
        <begin position="561"/>
        <end position="915"/>
    </location>
</feature>
<evidence type="ECO:0000256" key="3">
    <source>
        <dbReference type="ARBA" id="ARBA00022452"/>
    </source>
</evidence>
<accession>A0A2K9PP48</accession>
<reference evidence="12 13" key="1">
    <citation type="submission" date="2018-01" db="EMBL/GenBank/DDBJ databases">
        <title>Complete genome sequence of Flavivirga eckloniae ECD14 isolated from seaweed Ecklonia cava.</title>
        <authorList>
            <person name="Lee J.H."/>
            <person name="Baik K.S."/>
            <person name="Seong C.N."/>
        </authorList>
    </citation>
    <scope>NUCLEOTIDE SEQUENCE [LARGE SCALE GENOMIC DNA]</scope>
    <source>
        <strain evidence="12 13">ECD14</strain>
    </source>
</reference>
<dbReference type="InterPro" id="IPR008969">
    <property type="entry name" value="CarboxyPept-like_regulatory"/>
</dbReference>
<evidence type="ECO:0000256" key="6">
    <source>
        <dbReference type="ARBA" id="ARBA00023136"/>
    </source>
</evidence>
<dbReference type="InterPro" id="IPR039426">
    <property type="entry name" value="TonB-dep_rcpt-like"/>
</dbReference>
<keyword evidence="5 9" id="KW-0798">TonB box</keyword>
<dbReference type="Proteomes" id="UP000235826">
    <property type="component" value="Chromosome"/>
</dbReference>
<evidence type="ECO:0000256" key="4">
    <source>
        <dbReference type="ARBA" id="ARBA00022692"/>
    </source>
</evidence>
<dbReference type="EMBL" id="CP025791">
    <property type="protein sequence ID" value="AUP78829.1"/>
    <property type="molecule type" value="Genomic_DNA"/>
</dbReference>
<evidence type="ECO:0000259" key="10">
    <source>
        <dbReference type="Pfam" id="PF00593"/>
    </source>
</evidence>
<keyword evidence="6 8" id="KW-0472">Membrane</keyword>
<dbReference type="Pfam" id="PF07715">
    <property type="entry name" value="Plug"/>
    <property type="match status" value="1"/>
</dbReference>
<dbReference type="GO" id="GO:0009279">
    <property type="term" value="C:cell outer membrane"/>
    <property type="evidence" value="ECO:0007669"/>
    <property type="project" value="UniProtKB-SubCell"/>
</dbReference>
<dbReference type="InterPro" id="IPR023996">
    <property type="entry name" value="TonB-dep_OMP_SusC/RagA"/>
</dbReference>
<dbReference type="InterPro" id="IPR037066">
    <property type="entry name" value="Plug_dom_sf"/>
</dbReference>
<dbReference type="InterPro" id="IPR023997">
    <property type="entry name" value="TonB-dep_OMP_SusC/RagA_CS"/>
</dbReference>
<comment type="subcellular location">
    <subcellularLocation>
        <location evidence="1 8">Cell outer membrane</location>
        <topology evidence="1 8">Multi-pass membrane protein</topology>
    </subcellularLocation>
</comment>
<evidence type="ECO:0000256" key="2">
    <source>
        <dbReference type="ARBA" id="ARBA00022448"/>
    </source>
</evidence>
<evidence type="ECO:0008006" key="14">
    <source>
        <dbReference type="Google" id="ProtNLM"/>
    </source>
</evidence>
<dbReference type="InterPro" id="IPR000531">
    <property type="entry name" value="Beta-barrel_TonB"/>
</dbReference>
<dbReference type="AlphaFoldDB" id="A0A2K9PP48"/>